<organism evidence="1 2">
    <name type="scientific">Streptococcus gordonii</name>
    <dbReference type="NCBI Taxonomy" id="1302"/>
    <lineage>
        <taxon>Bacteria</taxon>
        <taxon>Bacillati</taxon>
        <taxon>Bacillota</taxon>
        <taxon>Bacilli</taxon>
        <taxon>Lactobacillales</taxon>
        <taxon>Streptococcaceae</taxon>
        <taxon>Streptococcus</taxon>
    </lineage>
</organism>
<dbReference type="Proteomes" id="UP000070096">
    <property type="component" value="Unassembled WGS sequence"/>
</dbReference>
<dbReference type="SUPFAM" id="SSF140121">
    <property type="entry name" value="SPy1572-like"/>
    <property type="match status" value="1"/>
</dbReference>
<sequence>MSYEQEFLQEFEAWVKTQVMINEMALKESQAVYEADQDERAKEATIRYESRLDAYQFLLGKFANYQAGKGFHDLPDGLFGERNY</sequence>
<accession>A0A139N6U8</accession>
<evidence type="ECO:0008006" key="3">
    <source>
        <dbReference type="Google" id="ProtNLM"/>
    </source>
</evidence>
<comment type="caution">
    <text evidence="1">The sequence shown here is derived from an EMBL/GenBank/DDBJ whole genome shotgun (WGS) entry which is preliminary data.</text>
</comment>
<dbReference type="PATRIC" id="fig|1302.21.peg.1142"/>
<name>A0A139N6U8_STRGN</name>
<proteinExistence type="predicted"/>
<evidence type="ECO:0000313" key="2">
    <source>
        <dbReference type="Proteomes" id="UP000070096"/>
    </source>
</evidence>
<dbReference type="InterPro" id="IPR038024">
    <property type="entry name" value="SPy1572-like_sf"/>
</dbReference>
<dbReference type="AlphaFoldDB" id="A0A139N6U8"/>
<dbReference type="Gene3D" id="1.20.58.90">
    <property type="match status" value="1"/>
</dbReference>
<reference evidence="1 2" key="1">
    <citation type="submission" date="2016-01" db="EMBL/GenBank/DDBJ databases">
        <title>Highly variable Streptococcus oralis are common among viridans streptococci isolated from primates.</title>
        <authorList>
            <person name="Denapaite D."/>
            <person name="Rieger M."/>
            <person name="Koendgen S."/>
            <person name="Brueckner R."/>
            <person name="Ochigava I."/>
            <person name="Kappeler P."/>
            <person name="Maetz-Rensing K."/>
            <person name="Leendertz F."/>
            <person name="Hakenbeck R."/>
        </authorList>
    </citation>
    <scope>NUCLEOTIDE SEQUENCE [LARGE SCALE GENOMIC DNA]</scope>
    <source>
        <strain evidence="1 2">DD07</strain>
    </source>
</reference>
<dbReference type="InterPro" id="IPR015026">
    <property type="entry name" value="DUF1912"/>
</dbReference>
<gene>
    <name evidence="1" type="ORF">SGODD07_01024</name>
</gene>
<dbReference type="EMBL" id="LQRC01000151">
    <property type="protein sequence ID" value="KXT71775.1"/>
    <property type="molecule type" value="Genomic_DNA"/>
</dbReference>
<protein>
    <recommendedName>
        <fullName evidence="3">Aldose 1-epimerase</fullName>
    </recommendedName>
</protein>
<evidence type="ECO:0000313" key="1">
    <source>
        <dbReference type="EMBL" id="KXT71775.1"/>
    </source>
</evidence>
<dbReference type="Pfam" id="PF08930">
    <property type="entry name" value="DUF1912"/>
    <property type="match status" value="1"/>
</dbReference>